<dbReference type="GO" id="GO:0016020">
    <property type="term" value="C:membrane"/>
    <property type="evidence" value="ECO:0007669"/>
    <property type="project" value="UniProtKB-SubCell"/>
</dbReference>
<feature type="transmembrane region" description="Helical" evidence="6">
    <location>
        <begin position="220"/>
        <end position="240"/>
    </location>
</feature>
<dbReference type="FunCoup" id="A0A507BQ29">
    <property type="interactions" value="298"/>
</dbReference>
<evidence type="ECO:0000256" key="3">
    <source>
        <dbReference type="ARBA" id="ARBA00022989"/>
    </source>
</evidence>
<feature type="transmembrane region" description="Helical" evidence="6">
    <location>
        <begin position="437"/>
        <end position="456"/>
    </location>
</feature>
<evidence type="ECO:0000256" key="4">
    <source>
        <dbReference type="ARBA" id="ARBA00023136"/>
    </source>
</evidence>
<feature type="region of interest" description="Disordered" evidence="5">
    <location>
        <begin position="1"/>
        <end position="51"/>
    </location>
</feature>
<protein>
    <recommendedName>
        <fullName evidence="9">Methionine permease</fullName>
    </recommendedName>
</protein>
<evidence type="ECO:0000313" key="8">
    <source>
        <dbReference type="Proteomes" id="UP000319257"/>
    </source>
</evidence>
<dbReference type="Pfam" id="PF13520">
    <property type="entry name" value="AA_permease_2"/>
    <property type="match status" value="1"/>
</dbReference>
<name>A0A507BQ29_9PEZI</name>
<feature type="transmembrane region" description="Helical" evidence="6">
    <location>
        <begin position="357"/>
        <end position="376"/>
    </location>
</feature>
<feature type="transmembrane region" description="Helical" evidence="6">
    <location>
        <begin position="305"/>
        <end position="327"/>
    </location>
</feature>
<feature type="transmembrane region" description="Helical" evidence="6">
    <location>
        <begin position="500"/>
        <end position="520"/>
    </location>
</feature>
<dbReference type="Proteomes" id="UP000319257">
    <property type="component" value="Unassembled WGS sequence"/>
</dbReference>
<dbReference type="GeneID" id="41978788"/>
<keyword evidence="4 6" id="KW-0472">Membrane</keyword>
<accession>A0A507BQ29</accession>
<evidence type="ECO:0000256" key="2">
    <source>
        <dbReference type="ARBA" id="ARBA00022692"/>
    </source>
</evidence>
<dbReference type="RefSeq" id="XP_031000659.1">
    <property type="nucleotide sequence ID" value="XM_031134060.1"/>
</dbReference>
<dbReference type="STRING" id="1093900.A0A507BQ29"/>
<evidence type="ECO:0000256" key="1">
    <source>
        <dbReference type="ARBA" id="ARBA00004141"/>
    </source>
</evidence>
<keyword evidence="8" id="KW-1185">Reference proteome</keyword>
<dbReference type="GO" id="GO:0015179">
    <property type="term" value="F:L-amino acid transmembrane transporter activity"/>
    <property type="evidence" value="ECO:0007669"/>
    <property type="project" value="TreeGrafter"/>
</dbReference>
<dbReference type="InterPro" id="IPR050598">
    <property type="entry name" value="AminoAcid_Transporter"/>
</dbReference>
<dbReference type="PANTHER" id="PTHR11785">
    <property type="entry name" value="AMINO ACID TRANSPORTER"/>
    <property type="match status" value="1"/>
</dbReference>
<dbReference type="InterPro" id="IPR002293">
    <property type="entry name" value="AA/rel_permease1"/>
</dbReference>
<organism evidence="7 8">
    <name type="scientific">Thyridium curvatum</name>
    <dbReference type="NCBI Taxonomy" id="1093900"/>
    <lineage>
        <taxon>Eukaryota</taxon>
        <taxon>Fungi</taxon>
        <taxon>Dikarya</taxon>
        <taxon>Ascomycota</taxon>
        <taxon>Pezizomycotina</taxon>
        <taxon>Sordariomycetes</taxon>
        <taxon>Sordariomycetidae</taxon>
        <taxon>Thyridiales</taxon>
        <taxon>Thyridiaceae</taxon>
        <taxon>Thyridium</taxon>
    </lineage>
</organism>
<keyword evidence="3 6" id="KW-1133">Transmembrane helix</keyword>
<dbReference type="Gene3D" id="1.20.1740.10">
    <property type="entry name" value="Amino acid/polyamine transporter I"/>
    <property type="match status" value="1"/>
</dbReference>
<comment type="caution">
    <text evidence="7">The sequence shown here is derived from an EMBL/GenBank/DDBJ whole genome shotgun (WGS) entry which is preliminary data.</text>
</comment>
<proteinExistence type="predicted"/>
<dbReference type="OrthoDB" id="5982228at2759"/>
<feature type="transmembrane region" description="Helical" evidence="6">
    <location>
        <begin position="149"/>
        <end position="182"/>
    </location>
</feature>
<comment type="subcellular location">
    <subcellularLocation>
        <location evidence="1">Membrane</location>
        <topology evidence="1">Multi-pass membrane protein</topology>
    </subcellularLocation>
</comment>
<evidence type="ECO:0008006" key="9">
    <source>
        <dbReference type="Google" id="ProtNLM"/>
    </source>
</evidence>
<dbReference type="InParanoid" id="A0A507BQ29"/>
<feature type="transmembrane region" description="Helical" evidence="6">
    <location>
        <begin position="75"/>
        <end position="95"/>
    </location>
</feature>
<feature type="compositionally biased region" description="Low complexity" evidence="5">
    <location>
        <begin position="34"/>
        <end position="47"/>
    </location>
</feature>
<dbReference type="PANTHER" id="PTHR11785:SF532">
    <property type="entry name" value="TRANSPORTER, PUTATIVE (EUROFUNG)-RELATED"/>
    <property type="match status" value="1"/>
</dbReference>
<evidence type="ECO:0000256" key="5">
    <source>
        <dbReference type="SAM" id="MobiDB-lite"/>
    </source>
</evidence>
<keyword evidence="2 6" id="KW-0812">Transmembrane</keyword>
<feature type="transmembrane region" description="Helical" evidence="6">
    <location>
        <begin position="468"/>
        <end position="488"/>
    </location>
</feature>
<evidence type="ECO:0000256" key="6">
    <source>
        <dbReference type="SAM" id="Phobius"/>
    </source>
</evidence>
<dbReference type="FunFam" id="1.20.1740.10:FF:000025">
    <property type="entry name" value="High-affinity methionine permease"/>
    <property type="match status" value="1"/>
</dbReference>
<dbReference type="AlphaFoldDB" id="A0A507BQ29"/>
<dbReference type="EMBL" id="SKBQ01000104">
    <property type="protein sequence ID" value="TPX18948.1"/>
    <property type="molecule type" value="Genomic_DNA"/>
</dbReference>
<evidence type="ECO:0000313" key="7">
    <source>
        <dbReference type="EMBL" id="TPX18948.1"/>
    </source>
</evidence>
<feature type="transmembrane region" description="Helical" evidence="6">
    <location>
        <begin position="107"/>
        <end position="128"/>
    </location>
</feature>
<gene>
    <name evidence="7" type="ORF">E0L32_011341</name>
</gene>
<dbReference type="PIRSF" id="PIRSF006060">
    <property type="entry name" value="AA_transporter"/>
    <property type="match status" value="1"/>
</dbReference>
<feature type="transmembrane region" description="Helical" evidence="6">
    <location>
        <begin position="406"/>
        <end position="425"/>
    </location>
</feature>
<sequence>MANDGPESQPLLQRAGSASPPASPTVISKKPDTSSPSPQSEEGGSESNFYPSRAVEDDVLPETSAIGRTLSWQSAYILVISRVFGSGIFATPGAILRSVGSPGLSLILWVVGACVAACGIAVTLEFGSMLPRSGGHKVYLEFTYRRPRFLASTLVAVQAVVLGFAASNCIVFSQYVLFAFGIEAASEWLRKGLAVALLVAVTLVHGITPRFGVRLQDWLGWIKVGIILCMILSGLFVVIFRRSKLDVEPDSAGLVTGGSLWDNSNWDWGVIATSLFKVSYSYAGLDSVTNVMNEVKEPVRTLRSVTLSALATACGLYMLINVAYFLVVPIEDIKSSGELIAALFFERTFGVQVGRKVLPLAVALSAAGNVMVVTFAQSRLKQEIARQGFLPFSAVLSSTRPFHSPLGALVVHFIPSFLVIVLPPSNDVYSFILEVEGYPAQFISIALAAGLIWLRFKRSDLRRPFRAWIPAVLLQTSLSLALIAAPFFPPEKKPESGLFYASYAIVAISVFALAILYWYIWTVAIPCWRGYRLEEETEVLKDGTSITKLVHVSA</sequence>
<reference evidence="7 8" key="1">
    <citation type="submission" date="2019-06" db="EMBL/GenBank/DDBJ databases">
        <title>Draft genome sequence of the filamentous fungus Phialemoniopsis curvata isolated from diesel fuel.</title>
        <authorList>
            <person name="Varaljay V.A."/>
            <person name="Lyon W.J."/>
            <person name="Crouch A.L."/>
            <person name="Drake C.E."/>
            <person name="Hollomon J.M."/>
            <person name="Nadeau L.J."/>
            <person name="Nunn H.S."/>
            <person name="Stevenson B.S."/>
            <person name="Bojanowski C.L."/>
            <person name="Crookes-Goodson W.J."/>
        </authorList>
    </citation>
    <scope>NUCLEOTIDE SEQUENCE [LARGE SCALE GENOMIC DNA]</scope>
    <source>
        <strain evidence="7 8">D216</strain>
    </source>
</reference>